<reference evidence="3 4" key="1">
    <citation type="journal article" date="2016" name="Nat. Commun.">
        <title>Thousands of microbial genomes shed light on interconnected biogeochemical processes in an aquifer system.</title>
        <authorList>
            <person name="Anantharaman K."/>
            <person name="Brown C.T."/>
            <person name="Hug L.A."/>
            <person name="Sharon I."/>
            <person name="Castelle C.J."/>
            <person name="Probst A.J."/>
            <person name="Thomas B.C."/>
            <person name="Singh A."/>
            <person name="Wilkins M.J."/>
            <person name="Karaoz U."/>
            <person name="Brodie E.L."/>
            <person name="Williams K.H."/>
            <person name="Hubbard S.S."/>
            <person name="Banfield J.F."/>
        </authorList>
    </citation>
    <scope>NUCLEOTIDE SEQUENCE [LARGE SCALE GENOMIC DNA]</scope>
</reference>
<dbReference type="Proteomes" id="UP000176287">
    <property type="component" value="Unassembled WGS sequence"/>
</dbReference>
<feature type="transmembrane region" description="Helical" evidence="2">
    <location>
        <begin position="17"/>
        <end position="38"/>
    </location>
</feature>
<evidence type="ECO:0000256" key="1">
    <source>
        <dbReference type="SAM" id="MobiDB-lite"/>
    </source>
</evidence>
<dbReference type="STRING" id="1798649.A3B13_01170"/>
<dbReference type="EMBL" id="MHKZ01000023">
    <property type="protein sequence ID" value="OGZ00321.1"/>
    <property type="molecule type" value="Genomic_DNA"/>
</dbReference>
<proteinExistence type="predicted"/>
<keyword evidence="2" id="KW-1133">Transmembrane helix</keyword>
<keyword evidence="2" id="KW-0472">Membrane</keyword>
<feature type="region of interest" description="Disordered" evidence="1">
    <location>
        <begin position="142"/>
        <end position="187"/>
    </location>
</feature>
<name>A0A1G2CI40_9BACT</name>
<keyword evidence="2" id="KW-0812">Transmembrane</keyword>
<accession>A0A1G2CI40</accession>
<gene>
    <name evidence="3" type="ORF">A3B13_01170</name>
</gene>
<organism evidence="3 4">
    <name type="scientific">Candidatus Liptonbacteria bacterium RIFCSPLOWO2_01_FULL_45_15</name>
    <dbReference type="NCBI Taxonomy" id="1798649"/>
    <lineage>
        <taxon>Bacteria</taxon>
        <taxon>Candidatus Liptoniibacteriota</taxon>
    </lineage>
</organism>
<feature type="compositionally biased region" description="Pro residues" evidence="1">
    <location>
        <begin position="144"/>
        <end position="179"/>
    </location>
</feature>
<protein>
    <submittedName>
        <fullName evidence="3">Uncharacterized protein</fullName>
    </submittedName>
</protein>
<evidence type="ECO:0000256" key="2">
    <source>
        <dbReference type="SAM" id="Phobius"/>
    </source>
</evidence>
<sequence>MAHVVDETPPVKSRLGLLWGVAAVALVLLLLIEAFSFASKGGSGTSATTQVLNVGPKDEAEVKIPLMQLVAFAPDKNIIIRRPDNEFFLKTPTGELYQYNKKTGKYDEGVSAFGYNVPKVYIRSAGGIARVEISFARGDFKPAAPTPPAPTPPTATVPVPPATKPPPSTGATPLPPAKPLSPKGGMV</sequence>
<dbReference type="AlphaFoldDB" id="A0A1G2CI40"/>
<evidence type="ECO:0000313" key="3">
    <source>
        <dbReference type="EMBL" id="OGZ00321.1"/>
    </source>
</evidence>
<evidence type="ECO:0000313" key="4">
    <source>
        <dbReference type="Proteomes" id="UP000176287"/>
    </source>
</evidence>
<comment type="caution">
    <text evidence="3">The sequence shown here is derived from an EMBL/GenBank/DDBJ whole genome shotgun (WGS) entry which is preliminary data.</text>
</comment>